<evidence type="ECO:0000313" key="1">
    <source>
        <dbReference type="EMBL" id="KAI8526634.1"/>
    </source>
</evidence>
<evidence type="ECO:0000313" key="2">
    <source>
        <dbReference type="Proteomes" id="UP001062846"/>
    </source>
</evidence>
<sequence length="251" mass="28644">MSVDGRLDAGEGREFNRMRMLEGASVGASSNWYCFDRNLMAGRELENHLTGVQLEDECKRGSTIRTPKVVKVTNSEGHKNYELMINLQPGIRDIHIRFKTSDYPFHSGSYGASYVESLASPAAYGREKNGIVKGSHALHLFRCTGWSCLGYESYDDRVSVTYTEEDNSVEELDDCGLKGFWKKGKSKEKFVRKAKSRRYSSSGKEKKQKAQQRIRSKSKITFVRKNQRKHNQGKNLEVEDLHKQVLDFSVN</sequence>
<gene>
    <name evidence="1" type="ORF">RHMOL_Rhmol12G0010900</name>
</gene>
<keyword evidence="2" id="KW-1185">Reference proteome</keyword>
<organism evidence="1 2">
    <name type="scientific">Rhododendron molle</name>
    <name type="common">Chinese azalea</name>
    <name type="synonym">Azalea mollis</name>
    <dbReference type="NCBI Taxonomy" id="49168"/>
    <lineage>
        <taxon>Eukaryota</taxon>
        <taxon>Viridiplantae</taxon>
        <taxon>Streptophyta</taxon>
        <taxon>Embryophyta</taxon>
        <taxon>Tracheophyta</taxon>
        <taxon>Spermatophyta</taxon>
        <taxon>Magnoliopsida</taxon>
        <taxon>eudicotyledons</taxon>
        <taxon>Gunneridae</taxon>
        <taxon>Pentapetalae</taxon>
        <taxon>asterids</taxon>
        <taxon>Ericales</taxon>
        <taxon>Ericaceae</taxon>
        <taxon>Ericoideae</taxon>
        <taxon>Rhodoreae</taxon>
        <taxon>Rhododendron</taxon>
    </lineage>
</organism>
<accession>A0ACC0LD62</accession>
<protein>
    <submittedName>
        <fullName evidence="1">Uncharacterized protein</fullName>
    </submittedName>
</protein>
<dbReference type="Proteomes" id="UP001062846">
    <property type="component" value="Chromosome 12"/>
</dbReference>
<reference evidence="1" key="1">
    <citation type="submission" date="2022-02" db="EMBL/GenBank/DDBJ databases">
        <title>Plant Genome Project.</title>
        <authorList>
            <person name="Zhang R.-G."/>
        </authorList>
    </citation>
    <scope>NUCLEOTIDE SEQUENCE</scope>
    <source>
        <strain evidence="1">AT1</strain>
    </source>
</reference>
<comment type="caution">
    <text evidence="1">The sequence shown here is derived from an EMBL/GenBank/DDBJ whole genome shotgun (WGS) entry which is preliminary data.</text>
</comment>
<dbReference type="EMBL" id="CM046399">
    <property type="protein sequence ID" value="KAI8526634.1"/>
    <property type="molecule type" value="Genomic_DNA"/>
</dbReference>
<name>A0ACC0LD62_RHOML</name>
<proteinExistence type="predicted"/>